<evidence type="ECO:0000256" key="1">
    <source>
        <dbReference type="ARBA" id="ARBA00010333"/>
    </source>
</evidence>
<dbReference type="PANTHER" id="PTHR35936:SF25">
    <property type="entry name" value="ABC TRANSPORTER SUBSTRATE-BINDING PROTEIN"/>
    <property type="match status" value="1"/>
</dbReference>
<accession>A0ABX5WZS6</accession>
<proteinExistence type="inferred from homology"/>
<protein>
    <submittedName>
        <fullName evidence="2">Transporter substrate-binding domain-containing protein</fullName>
    </submittedName>
</protein>
<gene>
    <name evidence="2" type="ORF">FM037_17045</name>
</gene>
<evidence type="ECO:0000313" key="3">
    <source>
        <dbReference type="Proteomes" id="UP000315947"/>
    </source>
</evidence>
<dbReference type="Gene3D" id="3.40.190.10">
    <property type="entry name" value="Periplasmic binding protein-like II"/>
    <property type="match status" value="2"/>
</dbReference>
<dbReference type="Proteomes" id="UP000315947">
    <property type="component" value="Chromosome"/>
</dbReference>
<sequence>MFAFTGFSTSSGKCGLRLVLVLALLLIGPAKSDTLKLTSLHWPPYSGKKLVDQGALIAITRAALNAMGHELSVDFYPWSRAVRLASRDDSMYLGYLPEYSYPTQAFIFSESLGVSPLGLVERQINPIRWPKLIDLNDYTLGVVRDYVNTADLDIMIKQGTQPVEVVSSDEHNIKKVATGRVDGAVIDVHVLRFILTRDDLKPLADKLQMNQKLLEEKQLYVAFKNSPDGHKWRSIVNHGLTRIDAKSILDDYMASVTASDK</sequence>
<comment type="similarity">
    <text evidence="1">Belongs to the bacterial solute-binding protein 3 family.</text>
</comment>
<evidence type="ECO:0000313" key="2">
    <source>
        <dbReference type="EMBL" id="QDO84605.1"/>
    </source>
</evidence>
<organism evidence="2 3">
    <name type="scientific">Shewanella psychropiezotolerans</name>
    <dbReference type="NCBI Taxonomy" id="2593655"/>
    <lineage>
        <taxon>Bacteria</taxon>
        <taxon>Pseudomonadati</taxon>
        <taxon>Pseudomonadota</taxon>
        <taxon>Gammaproteobacteria</taxon>
        <taxon>Alteromonadales</taxon>
        <taxon>Shewanellaceae</taxon>
        <taxon>Shewanella</taxon>
    </lineage>
</organism>
<dbReference type="EMBL" id="CP041614">
    <property type="protein sequence ID" value="QDO84605.1"/>
    <property type="molecule type" value="Genomic_DNA"/>
</dbReference>
<keyword evidence="3" id="KW-1185">Reference proteome</keyword>
<dbReference type="SUPFAM" id="SSF53850">
    <property type="entry name" value="Periplasmic binding protein-like II"/>
    <property type="match status" value="1"/>
</dbReference>
<dbReference type="PANTHER" id="PTHR35936">
    <property type="entry name" value="MEMBRANE-BOUND LYTIC MUREIN TRANSGLYCOSYLASE F"/>
    <property type="match status" value="1"/>
</dbReference>
<reference evidence="2 3" key="1">
    <citation type="submission" date="2019-07" db="EMBL/GenBank/DDBJ databases">
        <title>Shewanella sp. YLB-06 whole genomic sequence.</title>
        <authorList>
            <person name="Yu L."/>
        </authorList>
    </citation>
    <scope>NUCLEOTIDE SEQUENCE [LARGE SCALE GENOMIC DNA]</scope>
    <source>
        <strain evidence="2 3">YLB-06</strain>
    </source>
</reference>
<name>A0ABX5WZS6_9GAMM</name>